<dbReference type="InterPro" id="IPR043504">
    <property type="entry name" value="Peptidase_S1_PA_chymotrypsin"/>
</dbReference>
<dbReference type="GO" id="GO:0006508">
    <property type="term" value="P:proteolysis"/>
    <property type="evidence" value="ECO:0007669"/>
    <property type="project" value="UniProtKB-KW"/>
</dbReference>
<dbReference type="EMBL" id="JAZGQO010000021">
    <property type="protein sequence ID" value="KAK6165604.1"/>
    <property type="molecule type" value="Genomic_DNA"/>
</dbReference>
<evidence type="ECO:0000256" key="1">
    <source>
        <dbReference type="ARBA" id="ARBA00022670"/>
    </source>
</evidence>
<evidence type="ECO:0000256" key="3">
    <source>
        <dbReference type="ARBA" id="ARBA00022801"/>
    </source>
</evidence>
<feature type="domain" description="Peptidase S1" evidence="7">
    <location>
        <begin position="25"/>
        <end position="264"/>
    </location>
</feature>
<evidence type="ECO:0000259" key="7">
    <source>
        <dbReference type="PROSITE" id="PS50240"/>
    </source>
</evidence>
<evidence type="ECO:0000256" key="4">
    <source>
        <dbReference type="ARBA" id="ARBA00022825"/>
    </source>
</evidence>
<evidence type="ECO:0000313" key="9">
    <source>
        <dbReference type="Proteomes" id="UP001347796"/>
    </source>
</evidence>
<dbReference type="CDD" id="cd00190">
    <property type="entry name" value="Tryp_SPc"/>
    <property type="match status" value="1"/>
</dbReference>
<dbReference type="AlphaFoldDB" id="A0AAN8IXQ1"/>
<keyword evidence="4" id="KW-0720">Serine protease</keyword>
<dbReference type="FunFam" id="2.40.10.10:FF:000120">
    <property type="entry name" value="Putative serine protease"/>
    <property type="match status" value="1"/>
</dbReference>
<keyword evidence="2 6" id="KW-0732">Signal</keyword>
<keyword evidence="3" id="KW-0378">Hydrolase</keyword>
<protein>
    <recommendedName>
        <fullName evidence="7">Peptidase S1 domain-containing protein</fullName>
    </recommendedName>
</protein>
<dbReference type="Proteomes" id="UP001347796">
    <property type="component" value="Unassembled WGS sequence"/>
</dbReference>
<dbReference type="Pfam" id="PF00089">
    <property type="entry name" value="Trypsin"/>
    <property type="match status" value="1"/>
</dbReference>
<comment type="caution">
    <text evidence="8">The sequence shown here is derived from an EMBL/GenBank/DDBJ whole genome shotgun (WGS) entry which is preliminary data.</text>
</comment>
<proteinExistence type="predicted"/>
<dbReference type="InterPro" id="IPR009003">
    <property type="entry name" value="Peptidase_S1_PA"/>
</dbReference>
<name>A0AAN8IXQ1_PATCE</name>
<sequence length="264" mass="27923">MNPMMKIVLALLLVAAIAEAQNQRIVGGQDAEPHSHPWQVSLRRRDGNSWSHICGAVMINSNWALTAAHCIDAAASDMQVVAGGHFLQSSSQFERASQLVNKIQHPSYDPNSTGFPNDIGLVELETPIGENGGIKYATLPSDDSNDYSSTSECYITGWGRTTDGGPLPNALQVTPTTVITNSACQSAHGLTGFLGVRQTNICVDGSGTSSACNGDSGGPAVCNVNGEMVVVGVTSWGRSGCPVGYPSVYTRNSKYLNWIRSYTG</sequence>
<keyword evidence="1" id="KW-0645">Protease</keyword>
<evidence type="ECO:0000256" key="2">
    <source>
        <dbReference type="ARBA" id="ARBA00022729"/>
    </source>
</evidence>
<organism evidence="8 9">
    <name type="scientific">Patella caerulea</name>
    <name type="common">Rayed Mediterranean limpet</name>
    <dbReference type="NCBI Taxonomy" id="87958"/>
    <lineage>
        <taxon>Eukaryota</taxon>
        <taxon>Metazoa</taxon>
        <taxon>Spiralia</taxon>
        <taxon>Lophotrochozoa</taxon>
        <taxon>Mollusca</taxon>
        <taxon>Gastropoda</taxon>
        <taxon>Patellogastropoda</taxon>
        <taxon>Patelloidea</taxon>
        <taxon>Patellidae</taxon>
        <taxon>Patella</taxon>
    </lineage>
</organism>
<dbReference type="InterPro" id="IPR001254">
    <property type="entry name" value="Trypsin_dom"/>
</dbReference>
<feature type="signal peptide" evidence="6">
    <location>
        <begin position="1"/>
        <end position="20"/>
    </location>
</feature>
<dbReference type="PANTHER" id="PTHR24257:SF17">
    <property type="match status" value="1"/>
</dbReference>
<gene>
    <name evidence="8" type="ORF">SNE40_022502</name>
</gene>
<evidence type="ECO:0000256" key="5">
    <source>
        <dbReference type="ARBA" id="ARBA00023157"/>
    </source>
</evidence>
<feature type="chain" id="PRO_5042969519" description="Peptidase S1 domain-containing protein" evidence="6">
    <location>
        <begin position="21"/>
        <end position="264"/>
    </location>
</feature>
<dbReference type="SMART" id="SM00020">
    <property type="entry name" value="Tryp_SPc"/>
    <property type="match status" value="1"/>
</dbReference>
<dbReference type="PANTHER" id="PTHR24257">
    <property type="entry name" value="CHYMOTRYPSIN-LIKE ELASTASE FAMILY MEMBER"/>
    <property type="match status" value="1"/>
</dbReference>
<reference evidence="8 9" key="1">
    <citation type="submission" date="2024-01" db="EMBL/GenBank/DDBJ databases">
        <title>The genome of the rayed Mediterranean limpet Patella caerulea (Linnaeus, 1758).</title>
        <authorList>
            <person name="Anh-Thu Weber A."/>
            <person name="Halstead-Nussloch G."/>
        </authorList>
    </citation>
    <scope>NUCLEOTIDE SEQUENCE [LARGE SCALE GENOMIC DNA]</scope>
    <source>
        <strain evidence="8">AATW-2023a</strain>
        <tissue evidence="8">Whole specimen</tissue>
    </source>
</reference>
<dbReference type="InterPro" id="IPR001314">
    <property type="entry name" value="Peptidase_S1A"/>
</dbReference>
<dbReference type="SUPFAM" id="SSF50494">
    <property type="entry name" value="Trypsin-like serine proteases"/>
    <property type="match status" value="1"/>
</dbReference>
<dbReference type="PROSITE" id="PS00134">
    <property type="entry name" value="TRYPSIN_HIS"/>
    <property type="match status" value="1"/>
</dbReference>
<dbReference type="GO" id="GO:0005615">
    <property type="term" value="C:extracellular space"/>
    <property type="evidence" value="ECO:0007669"/>
    <property type="project" value="TreeGrafter"/>
</dbReference>
<dbReference type="InterPro" id="IPR050850">
    <property type="entry name" value="Peptidase_S1_Elastase_sf"/>
</dbReference>
<keyword evidence="5" id="KW-1015">Disulfide bond</keyword>
<keyword evidence="9" id="KW-1185">Reference proteome</keyword>
<dbReference type="Gene3D" id="2.40.10.10">
    <property type="entry name" value="Trypsin-like serine proteases"/>
    <property type="match status" value="1"/>
</dbReference>
<evidence type="ECO:0000256" key="6">
    <source>
        <dbReference type="SAM" id="SignalP"/>
    </source>
</evidence>
<dbReference type="GO" id="GO:0004252">
    <property type="term" value="F:serine-type endopeptidase activity"/>
    <property type="evidence" value="ECO:0007669"/>
    <property type="project" value="InterPro"/>
</dbReference>
<accession>A0AAN8IXQ1</accession>
<dbReference type="InterPro" id="IPR018114">
    <property type="entry name" value="TRYPSIN_HIS"/>
</dbReference>
<dbReference type="PRINTS" id="PR00722">
    <property type="entry name" value="CHYMOTRYPSIN"/>
</dbReference>
<evidence type="ECO:0000313" key="8">
    <source>
        <dbReference type="EMBL" id="KAK6165604.1"/>
    </source>
</evidence>
<dbReference type="PROSITE" id="PS50240">
    <property type="entry name" value="TRYPSIN_DOM"/>
    <property type="match status" value="1"/>
</dbReference>